<dbReference type="SMART" id="SM00184">
    <property type="entry name" value="RING"/>
    <property type="match status" value="1"/>
</dbReference>
<dbReference type="SUPFAM" id="SSF57850">
    <property type="entry name" value="RING/U-box"/>
    <property type="match status" value="1"/>
</dbReference>
<dbReference type="SUPFAM" id="SSF57845">
    <property type="entry name" value="B-box zinc-binding domain"/>
    <property type="match status" value="1"/>
</dbReference>
<dbReference type="CDD" id="cd16607">
    <property type="entry name" value="RING-HC_TRIM60-like_C-IV"/>
    <property type="match status" value="1"/>
</dbReference>
<dbReference type="InterPro" id="IPR013320">
    <property type="entry name" value="ConA-like_dom_sf"/>
</dbReference>
<dbReference type="Pfam" id="PF00622">
    <property type="entry name" value="SPRY"/>
    <property type="match status" value="1"/>
</dbReference>
<dbReference type="SMART" id="SM00589">
    <property type="entry name" value="PRY"/>
    <property type="match status" value="1"/>
</dbReference>
<evidence type="ECO:0000313" key="10">
    <source>
        <dbReference type="RefSeq" id="XP_012879122.1"/>
    </source>
</evidence>
<dbReference type="InterPro" id="IPR013083">
    <property type="entry name" value="Znf_RING/FYVE/PHD"/>
</dbReference>
<feature type="domain" description="B30.2/SPRY" evidence="8">
    <location>
        <begin position="277"/>
        <end position="467"/>
    </location>
</feature>
<dbReference type="FunFam" id="2.60.120.920:FF:000004">
    <property type="entry name" value="Butyrophilin subfamily 1 member A1"/>
    <property type="match status" value="1"/>
</dbReference>
<dbReference type="InterPro" id="IPR003877">
    <property type="entry name" value="SPRY_dom"/>
</dbReference>
<keyword evidence="9" id="KW-1185">Reference proteome</keyword>
<dbReference type="CDD" id="cd15829">
    <property type="entry name" value="SPRY_PRY_TRIM75"/>
    <property type="match status" value="1"/>
</dbReference>
<dbReference type="InterPro" id="IPR035785">
    <property type="entry name" value="SPRY/PRY_TRIM75"/>
</dbReference>
<dbReference type="OrthoDB" id="128536at2759"/>
<dbReference type="SMART" id="SM00336">
    <property type="entry name" value="BBOX"/>
    <property type="match status" value="1"/>
</dbReference>
<dbReference type="PROSITE" id="PS50119">
    <property type="entry name" value="ZF_BBOX"/>
    <property type="match status" value="1"/>
</dbReference>
<dbReference type="Gene3D" id="2.60.120.920">
    <property type="match status" value="1"/>
</dbReference>
<name>A0A1S3FTE6_DIPOR</name>
<dbReference type="InterPro" id="IPR006574">
    <property type="entry name" value="PRY"/>
</dbReference>
<dbReference type="InterPro" id="IPR001841">
    <property type="entry name" value="Znf_RING"/>
</dbReference>
<evidence type="ECO:0000256" key="4">
    <source>
        <dbReference type="PROSITE-ProRule" id="PRU00024"/>
    </source>
</evidence>
<dbReference type="InterPro" id="IPR003879">
    <property type="entry name" value="Butyrophylin_SPRY"/>
</dbReference>
<evidence type="ECO:0000256" key="3">
    <source>
        <dbReference type="ARBA" id="ARBA00022833"/>
    </source>
</evidence>
<dbReference type="InParanoid" id="A0A1S3FTE6"/>
<dbReference type="Pfam" id="PF15227">
    <property type="entry name" value="zf-C3HC4_4"/>
    <property type="match status" value="1"/>
</dbReference>
<dbReference type="PANTHER" id="PTHR24103">
    <property type="entry name" value="E3 UBIQUITIN-PROTEIN LIGASE TRIM"/>
    <property type="match status" value="1"/>
</dbReference>
<dbReference type="Gene3D" id="3.30.40.10">
    <property type="entry name" value="Zinc/RING finger domain, C3HC4 (zinc finger)"/>
    <property type="match status" value="1"/>
</dbReference>
<dbReference type="GeneID" id="105991096"/>
<protein>
    <submittedName>
        <fullName evidence="10">Tripartite motif-containing protein 75</fullName>
    </submittedName>
</protein>
<feature type="coiled-coil region" evidence="5">
    <location>
        <begin position="191"/>
        <end position="222"/>
    </location>
</feature>
<dbReference type="InterPro" id="IPR001870">
    <property type="entry name" value="B30.2/SPRY"/>
</dbReference>
<dbReference type="GO" id="GO:0008270">
    <property type="term" value="F:zinc ion binding"/>
    <property type="evidence" value="ECO:0007669"/>
    <property type="project" value="UniProtKB-KW"/>
</dbReference>
<dbReference type="PROSITE" id="PS50188">
    <property type="entry name" value="B302_SPRY"/>
    <property type="match status" value="1"/>
</dbReference>
<dbReference type="SMART" id="SM00449">
    <property type="entry name" value="SPRY"/>
    <property type="match status" value="1"/>
</dbReference>
<dbReference type="InterPro" id="IPR050143">
    <property type="entry name" value="TRIM/RBCC"/>
</dbReference>
<dbReference type="InterPro" id="IPR043136">
    <property type="entry name" value="B30.2/SPRY_sf"/>
</dbReference>
<sequence length="468" mass="53481">MAVTAALARFQAESKCPICLEDLKDPVTIECGHNFCRACIQQSWENLQEMFPCPVCRHLNEEGHYRSNLQLGRMIKIAQQLHVGSSKRKRLEESPLCEKHNQALTLFCEKDLELLCPVCVRPPNHNRHTVRPIAQAASTHREKLFSYIQPLKQQLEHARKLLQTQHKKHLELQEILENQRKQFASEFEHLKRYLEQEQQAALSRLEEEEKELGQKLQENIEAFTNYGSRLRSLLHKGEEQMLLPEVEFLAEVKHFHRNLDSEVSPPIFSSHLRPLACTFSPQYSALQKLIRKFKVDLVLDPETAHPNLIVSKDKKCVSFSKKKQQVSNSPRRFKANTVVLGALEIGSGRHFWEVQVGDKAEWGIGVCKASMSPKAKQTSSPQGCWRMLLQNGGYEAPGAVPKPLIDVVARRIGIFLDYELGELSFYNMPEKSHICTFRGTFTEPLMPYFYMGPTSEPLSITAAAGCLQ</sequence>
<keyword evidence="2 4" id="KW-0863">Zinc-finger</keyword>
<keyword evidence="3" id="KW-0862">Zinc</keyword>
<accession>A0A1S3FTE6</accession>
<reference evidence="10" key="1">
    <citation type="submission" date="2025-08" db="UniProtKB">
        <authorList>
            <consortium name="RefSeq"/>
        </authorList>
    </citation>
    <scope>IDENTIFICATION</scope>
    <source>
        <tissue evidence="10">Kidney</tissue>
    </source>
</reference>
<dbReference type="FunCoup" id="A0A1S3FTE6">
    <property type="interactions" value="52"/>
</dbReference>
<keyword evidence="5" id="KW-0175">Coiled coil</keyword>
<evidence type="ECO:0000313" key="9">
    <source>
        <dbReference type="Proteomes" id="UP000081671"/>
    </source>
</evidence>
<dbReference type="PRINTS" id="PR01407">
    <property type="entry name" value="BUTYPHLNCDUF"/>
</dbReference>
<dbReference type="PROSITE" id="PS00518">
    <property type="entry name" value="ZF_RING_1"/>
    <property type="match status" value="1"/>
</dbReference>
<dbReference type="RefSeq" id="XP_012879122.1">
    <property type="nucleotide sequence ID" value="XM_013023668.1"/>
</dbReference>
<dbReference type="Pfam" id="PF00643">
    <property type="entry name" value="zf-B_box"/>
    <property type="match status" value="1"/>
</dbReference>
<dbReference type="Gene3D" id="3.30.160.60">
    <property type="entry name" value="Classic Zinc Finger"/>
    <property type="match status" value="1"/>
</dbReference>
<evidence type="ECO:0000256" key="5">
    <source>
        <dbReference type="SAM" id="Coils"/>
    </source>
</evidence>
<organism evidence="9 10">
    <name type="scientific">Dipodomys ordii</name>
    <name type="common">Ord's kangaroo rat</name>
    <dbReference type="NCBI Taxonomy" id="10020"/>
    <lineage>
        <taxon>Eukaryota</taxon>
        <taxon>Metazoa</taxon>
        <taxon>Chordata</taxon>
        <taxon>Craniata</taxon>
        <taxon>Vertebrata</taxon>
        <taxon>Euteleostomi</taxon>
        <taxon>Mammalia</taxon>
        <taxon>Eutheria</taxon>
        <taxon>Euarchontoglires</taxon>
        <taxon>Glires</taxon>
        <taxon>Rodentia</taxon>
        <taxon>Castorimorpha</taxon>
        <taxon>Heteromyidae</taxon>
        <taxon>Dipodomyinae</taxon>
        <taxon>Dipodomys</taxon>
    </lineage>
</organism>
<dbReference type="Pfam" id="PF13765">
    <property type="entry name" value="PRY"/>
    <property type="match status" value="1"/>
</dbReference>
<feature type="domain" description="B box-type" evidence="7">
    <location>
        <begin position="92"/>
        <end position="133"/>
    </location>
</feature>
<keyword evidence="1" id="KW-0479">Metal-binding</keyword>
<evidence type="ECO:0000256" key="2">
    <source>
        <dbReference type="ARBA" id="ARBA00022771"/>
    </source>
</evidence>
<feature type="domain" description="RING-type" evidence="6">
    <location>
        <begin position="16"/>
        <end position="57"/>
    </location>
</feature>
<dbReference type="InterPro" id="IPR000315">
    <property type="entry name" value="Znf_B-box"/>
</dbReference>
<dbReference type="KEGG" id="dord:105991096"/>
<evidence type="ECO:0000259" key="7">
    <source>
        <dbReference type="PROSITE" id="PS50119"/>
    </source>
</evidence>
<dbReference type="AlphaFoldDB" id="A0A1S3FTE6"/>
<evidence type="ECO:0000256" key="1">
    <source>
        <dbReference type="ARBA" id="ARBA00022723"/>
    </source>
</evidence>
<proteinExistence type="predicted"/>
<evidence type="ECO:0000259" key="6">
    <source>
        <dbReference type="PROSITE" id="PS50089"/>
    </source>
</evidence>
<dbReference type="Proteomes" id="UP000081671">
    <property type="component" value="Unplaced"/>
</dbReference>
<dbReference type="PROSITE" id="PS50089">
    <property type="entry name" value="ZF_RING_2"/>
    <property type="match status" value="1"/>
</dbReference>
<dbReference type="SUPFAM" id="SSF49899">
    <property type="entry name" value="Concanavalin A-like lectins/glucanases"/>
    <property type="match status" value="1"/>
</dbReference>
<dbReference type="InterPro" id="IPR017907">
    <property type="entry name" value="Znf_RING_CS"/>
</dbReference>
<evidence type="ECO:0000259" key="8">
    <source>
        <dbReference type="PROSITE" id="PS50188"/>
    </source>
</evidence>
<gene>
    <name evidence="10" type="primary">LOC105991096</name>
</gene>